<gene>
    <name evidence="1" type="ORF">lb338_phage_139</name>
</gene>
<organism evidence="1 2">
    <name type="scientific">Lactobacillus phage Lb338-1</name>
    <dbReference type="NCBI Taxonomy" id="2892342"/>
    <lineage>
        <taxon>Viruses</taxon>
        <taxon>Duplodnaviria</taxon>
        <taxon>Heunggongvirae</taxon>
        <taxon>Uroviricota</taxon>
        <taxon>Caudoviricetes</taxon>
        <taxon>Herelleviridae</taxon>
        <taxon>Mooreparkvirus</taxon>
        <taxon>Mooreparkvirus Lb3381</taxon>
    </lineage>
</organism>
<evidence type="ECO:0000313" key="2">
    <source>
        <dbReference type="Proteomes" id="UP000001878"/>
    </source>
</evidence>
<keyword evidence="2" id="KW-1185">Reference proteome</keyword>
<reference evidence="1 2" key="1">
    <citation type="journal article" date="2009" name="Gene">
        <title>Genome of a virulent bacteriophage Lb338-1 that lyses the probiotic Lactobacillus paracasei cheese strain.</title>
        <authorList>
            <person name="Alemayehu D."/>
            <person name="Ross R.P."/>
            <person name="O'Sullivan O."/>
            <person name="Coffey A."/>
            <person name="Stanton C."/>
            <person name="Fitzgerald G.F."/>
            <person name="McAuliffe O."/>
        </authorList>
    </citation>
    <scope>NUCLEOTIDE SEQUENCE [LARGE SCALE GENOMIC DNA]</scope>
    <source>
        <strain evidence="1">Lb338-1</strain>
    </source>
</reference>
<dbReference type="GeneID" id="7750994"/>
<dbReference type="RefSeq" id="YP_002790818.1">
    <property type="nucleotide sequence ID" value="NC_012530.1"/>
</dbReference>
<evidence type="ECO:0000313" key="1">
    <source>
        <dbReference type="EMBL" id="ACO37060.1"/>
    </source>
</evidence>
<accession>C1KFP9</accession>
<name>C1KFP9_9CAUD</name>
<dbReference type="EMBL" id="FJ822135">
    <property type="protein sequence ID" value="ACO37060.1"/>
    <property type="molecule type" value="Genomic_DNA"/>
</dbReference>
<protein>
    <submittedName>
        <fullName evidence="1">Uncharacterized protein</fullName>
    </submittedName>
</protein>
<sequence length="202" mass="23014">MHKVYPHTPLRNPSTYKLLYHAQERLRTRSFPGVKDKGPTNFVQDNLNAAKYFGRPDTSGLEFWGTENITFLLDTTRHVIRTIYEPSFALHTMPEEDDESDLVKTAKAEIKSAITKAKTHVIKGIWGDLAKDLVALGDNYRELGDLYNSASRINRPDQLEEKLVEIADYEDKVTAGNWKVEDYNTDVSNINSLADKAIKKLE</sequence>
<dbReference type="Proteomes" id="UP000001878">
    <property type="component" value="Segment"/>
</dbReference>
<dbReference type="KEGG" id="vg:7750994"/>
<proteinExistence type="predicted"/>